<organism evidence="2 3">
    <name type="scientific">Rhodococcus qingshengii</name>
    <dbReference type="NCBI Taxonomy" id="334542"/>
    <lineage>
        <taxon>Bacteria</taxon>
        <taxon>Bacillati</taxon>
        <taxon>Actinomycetota</taxon>
        <taxon>Actinomycetes</taxon>
        <taxon>Mycobacteriales</taxon>
        <taxon>Nocardiaceae</taxon>
        <taxon>Rhodococcus</taxon>
        <taxon>Rhodococcus erythropolis group</taxon>
    </lineage>
</organism>
<dbReference type="GO" id="GO:0004519">
    <property type="term" value="F:endonuclease activity"/>
    <property type="evidence" value="ECO:0007669"/>
    <property type="project" value="InterPro"/>
</dbReference>
<accession>A0A2A5JFY2</accession>
<evidence type="ECO:0000259" key="1">
    <source>
        <dbReference type="Pfam" id="PF13392"/>
    </source>
</evidence>
<gene>
    <name evidence="2" type="ORF">CHR55_10280</name>
</gene>
<comment type="caution">
    <text evidence="2">The sequence shown here is derived from an EMBL/GenBank/DDBJ whole genome shotgun (WGS) entry which is preliminary data.</text>
</comment>
<dbReference type="SUPFAM" id="SSF54060">
    <property type="entry name" value="His-Me finger endonucleases"/>
    <property type="match status" value="1"/>
</dbReference>
<evidence type="ECO:0000313" key="3">
    <source>
        <dbReference type="Proteomes" id="UP000230886"/>
    </source>
</evidence>
<reference evidence="2 3" key="1">
    <citation type="submission" date="2017-07" db="EMBL/GenBank/DDBJ databases">
        <title>Draft sequence of Rhodococcus enclensis 23b-28.</title>
        <authorList>
            <person name="Besaury L."/>
            <person name="Sancelme M."/>
            <person name="Amato P."/>
            <person name="Lallement A."/>
            <person name="Delort A.-M."/>
        </authorList>
    </citation>
    <scope>NUCLEOTIDE SEQUENCE [LARGE SCALE GENOMIC DNA]</scope>
    <source>
        <strain evidence="2 3">23b-28</strain>
    </source>
</reference>
<protein>
    <recommendedName>
        <fullName evidence="1">HNH nuclease domain-containing protein</fullName>
    </recommendedName>
</protein>
<dbReference type="InterPro" id="IPR044925">
    <property type="entry name" value="His-Me_finger_sf"/>
</dbReference>
<name>A0A2A5JFY2_RHOSG</name>
<dbReference type="AlphaFoldDB" id="A0A2A5JFY2"/>
<proteinExistence type="predicted"/>
<dbReference type="Proteomes" id="UP000230886">
    <property type="component" value="Unassembled WGS sequence"/>
</dbReference>
<dbReference type="Gene3D" id="3.90.75.10">
    <property type="entry name" value="Homing Intron 3 (I-ppo) Encoded Endonuclease, Chain A"/>
    <property type="match status" value="1"/>
</dbReference>
<dbReference type="Pfam" id="PF13392">
    <property type="entry name" value="HNH_3"/>
    <property type="match status" value="1"/>
</dbReference>
<feature type="domain" description="HNH nuclease" evidence="1">
    <location>
        <begin position="80"/>
        <end position="123"/>
    </location>
</feature>
<dbReference type="InterPro" id="IPR003615">
    <property type="entry name" value="HNH_nuc"/>
</dbReference>
<sequence length="184" mass="21068">MALDCSVDGCGTPRRERGFCIKHHRRWKAHGDPLKVCNIQDPVERFYAKAKRLESGCWEWQGEILANGYGRIAVRQKRELAHRWSYKHHVGPIPDGLVIDHECNNPACVNPDHLRPMTQQENVLRSEIDLAAINARKTECLRGHPFDSANTYINPSTGARNCRACRRVRIAAHNRRRAERLAST</sequence>
<dbReference type="EMBL" id="NOVD01000004">
    <property type="protein sequence ID" value="PCK27861.1"/>
    <property type="molecule type" value="Genomic_DNA"/>
</dbReference>
<evidence type="ECO:0000313" key="2">
    <source>
        <dbReference type="EMBL" id="PCK27861.1"/>
    </source>
</evidence>
<dbReference type="InterPro" id="IPR044930">
    <property type="entry name" value="Homing_endonuclease_His-Me"/>
</dbReference>